<dbReference type="EMBL" id="BMPI01000010">
    <property type="protein sequence ID" value="GGM22890.1"/>
    <property type="molecule type" value="Genomic_DNA"/>
</dbReference>
<reference evidence="1" key="2">
    <citation type="submission" date="2020-09" db="EMBL/GenBank/DDBJ databases">
        <authorList>
            <person name="Sun Q."/>
            <person name="Ohkuma M."/>
        </authorList>
    </citation>
    <scope>NUCLEOTIDE SEQUENCE</scope>
    <source>
        <strain evidence="1">JCM 19831</strain>
    </source>
</reference>
<comment type="caution">
    <text evidence="1">The sequence shown here is derived from an EMBL/GenBank/DDBJ whole genome shotgun (WGS) entry which is preliminary data.</text>
</comment>
<name>A0A917THT8_9ACTN</name>
<proteinExistence type="predicted"/>
<evidence type="ECO:0000313" key="2">
    <source>
        <dbReference type="Proteomes" id="UP000642070"/>
    </source>
</evidence>
<reference evidence="1" key="1">
    <citation type="journal article" date="2014" name="Int. J. Syst. Evol. Microbiol.">
        <title>Complete genome sequence of Corynebacterium casei LMG S-19264T (=DSM 44701T), isolated from a smear-ripened cheese.</title>
        <authorList>
            <consortium name="US DOE Joint Genome Institute (JGI-PGF)"/>
            <person name="Walter F."/>
            <person name="Albersmeier A."/>
            <person name="Kalinowski J."/>
            <person name="Ruckert C."/>
        </authorList>
    </citation>
    <scope>NUCLEOTIDE SEQUENCE</scope>
    <source>
        <strain evidence="1">JCM 19831</strain>
    </source>
</reference>
<protein>
    <submittedName>
        <fullName evidence="1">Uncharacterized protein</fullName>
    </submittedName>
</protein>
<organism evidence="1 2">
    <name type="scientific">Dactylosporangium sucinum</name>
    <dbReference type="NCBI Taxonomy" id="1424081"/>
    <lineage>
        <taxon>Bacteria</taxon>
        <taxon>Bacillati</taxon>
        <taxon>Actinomycetota</taxon>
        <taxon>Actinomycetes</taxon>
        <taxon>Micromonosporales</taxon>
        <taxon>Micromonosporaceae</taxon>
        <taxon>Dactylosporangium</taxon>
    </lineage>
</organism>
<evidence type="ECO:0000313" key="1">
    <source>
        <dbReference type="EMBL" id="GGM22890.1"/>
    </source>
</evidence>
<accession>A0A917THT8</accession>
<sequence length="148" mass="16007">MRAFGLIGHPQPERAHNFGSHSTCACPEPARRRSGDWVIDRCHRVTGMSDVDDELDHQGMAIELIDAFIEHDLAGLAGLDAAGRAAQLRARQAVYEFVDEVWEGAKARGLDPATDPDWNAVAGLRDLTNALVDHASQAQADAGDEDHG</sequence>
<dbReference type="Proteomes" id="UP000642070">
    <property type="component" value="Unassembled WGS sequence"/>
</dbReference>
<dbReference type="PROSITE" id="PS51257">
    <property type="entry name" value="PROKAR_LIPOPROTEIN"/>
    <property type="match status" value="1"/>
</dbReference>
<dbReference type="AlphaFoldDB" id="A0A917THT8"/>
<gene>
    <name evidence="1" type="ORF">GCM10007977_025090</name>
</gene>
<keyword evidence="2" id="KW-1185">Reference proteome</keyword>